<evidence type="ECO:0000256" key="1">
    <source>
        <dbReference type="SAM" id="MobiDB-lite"/>
    </source>
</evidence>
<feature type="region of interest" description="Disordered" evidence="1">
    <location>
        <begin position="41"/>
        <end position="69"/>
    </location>
</feature>
<evidence type="ECO:0000313" key="2">
    <source>
        <dbReference type="EMBL" id="KAK3792554.1"/>
    </source>
</evidence>
<accession>A0AAE1E302</accession>
<evidence type="ECO:0000313" key="3">
    <source>
        <dbReference type="Proteomes" id="UP001283361"/>
    </source>
</evidence>
<sequence>MFHRCLMTQHPGEVETRVRMLHRYLMTPAPNRLPHYLTVLLRPSPDGSGEDHEERANSVKSGTRTGSDGAGVSLLVQRLFTNRSAHEDSASHVYSWSSTSASVARLD</sequence>
<reference evidence="2" key="1">
    <citation type="journal article" date="2023" name="G3 (Bethesda)">
        <title>A reference genome for the long-term kleptoplast-retaining sea slug Elysia crispata morphotype clarki.</title>
        <authorList>
            <person name="Eastman K.E."/>
            <person name="Pendleton A.L."/>
            <person name="Shaikh M.A."/>
            <person name="Suttiyut T."/>
            <person name="Ogas R."/>
            <person name="Tomko P."/>
            <person name="Gavelis G."/>
            <person name="Widhalm J.R."/>
            <person name="Wisecaver J.H."/>
        </authorList>
    </citation>
    <scope>NUCLEOTIDE SEQUENCE</scope>
    <source>
        <strain evidence="2">ECLA1</strain>
    </source>
</reference>
<dbReference type="AlphaFoldDB" id="A0AAE1E302"/>
<proteinExistence type="predicted"/>
<organism evidence="2 3">
    <name type="scientific">Elysia crispata</name>
    <name type="common">lettuce slug</name>
    <dbReference type="NCBI Taxonomy" id="231223"/>
    <lineage>
        <taxon>Eukaryota</taxon>
        <taxon>Metazoa</taxon>
        <taxon>Spiralia</taxon>
        <taxon>Lophotrochozoa</taxon>
        <taxon>Mollusca</taxon>
        <taxon>Gastropoda</taxon>
        <taxon>Heterobranchia</taxon>
        <taxon>Euthyneura</taxon>
        <taxon>Panpulmonata</taxon>
        <taxon>Sacoglossa</taxon>
        <taxon>Placobranchoidea</taxon>
        <taxon>Plakobranchidae</taxon>
        <taxon>Elysia</taxon>
    </lineage>
</organism>
<dbReference type="Proteomes" id="UP001283361">
    <property type="component" value="Unassembled WGS sequence"/>
</dbReference>
<comment type="caution">
    <text evidence="2">The sequence shown here is derived from an EMBL/GenBank/DDBJ whole genome shotgun (WGS) entry which is preliminary data.</text>
</comment>
<protein>
    <submittedName>
        <fullName evidence="2">Uncharacterized protein</fullName>
    </submittedName>
</protein>
<name>A0AAE1E302_9GAST</name>
<gene>
    <name evidence="2" type="ORF">RRG08_009913</name>
</gene>
<keyword evidence="3" id="KW-1185">Reference proteome</keyword>
<dbReference type="EMBL" id="JAWDGP010001363">
    <property type="protein sequence ID" value="KAK3792554.1"/>
    <property type="molecule type" value="Genomic_DNA"/>
</dbReference>